<dbReference type="EMBL" id="CP036274">
    <property type="protein sequence ID" value="QDU31600.1"/>
    <property type="molecule type" value="Genomic_DNA"/>
</dbReference>
<protein>
    <submittedName>
        <fullName evidence="3">Uncharacterized protein</fullName>
    </submittedName>
</protein>
<reference evidence="3 4" key="1">
    <citation type="submission" date="2019-02" db="EMBL/GenBank/DDBJ databases">
        <title>Deep-cultivation of Planctomycetes and their phenomic and genomic characterization uncovers novel biology.</title>
        <authorList>
            <person name="Wiegand S."/>
            <person name="Jogler M."/>
            <person name="Boedeker C."/>
            <person name="Pinto D."/>
            <person name="Vollmers J."/>
            <person name="Rivas-Marin E."/>
            <person name="Kohn T."/>
            <person name="Peeters S.H."/>
            <person name="Heuer A."/>
            <person name="Rast P."/>
            <person name="Oberbeckmann S."/>
            <person name="Bunk B."/>
            <person name="Jeske O."/>
            <person name="Meyerdierks A."/>
            <person name="Storesund J.E."/>
            <person name="Kallscheuer N."/>
            <person name="Luecker S."/>
            <person name="Lage O.M."/>
            <person name="Pohl T."/>
            <person name="Merkel B.J."/>
            <person name="Hornburger P."/>
            <person name="Mueller R.-W."/>
            <person name="Bruemmer F."/>
            <person name="Labrenz M."/>
            <person name="Spormann A.M."/>
            <person name="Op den Camp H."/>
            <person name="Overmann J."/>
            <person name="Amann R."/>
            <person name="Jetten M.S.M."/>
            <person name="Mascher T."/>
            <person name="Medema M.H."/>
            <person name="Devos D.P."/>
            <person name="Kaster A.-K."/>
            <person name="Ovreas L."/>
            <person name="Rohde M."/>
            <person name="Galperin M.Y."/>
            <person name="Jogler C."/>
        </authorList>
    </citation>
    <scope>NUCLEOTIDE SEQUENCE [LARGE SCALE GENOMIC DNA]</scope>
    <source>
        <strain evidence="3 4">ETA_A8</strain>
    </source>
</reference>
<dbReference type="AlphaFoldDB" id="A0A517YMZ6"/>
<sequence length="268" mass="29641">MGPLFFERRMTQADLQQALIALAIAAAGCVFVVVMAATDPNTMPGVSKAEIALHSSWMLGVAWLVFAAIVYGSWFTVVRVYTAGIVRTTLLGTTSLHDRDVERMSYSAVDKYTQNGIYRYTTYSLMLKPFAVARGKPISFTLTCDLPGDRRMEVLRDRIAARIAANMIETLQVAGEVEWIKGITIKSAGVESRQVGVTRFISWPVLGVQSDSVWMYLFDINHSVALMRLNTVSLNFFPGWQVVAEKIRQQQPAQPGPPPTGGDKFSLN</sequence>
<proteinExistence type="predicted"/>
<keyword evidence="4" id="KW-1185">Reference proteome</keyword>
<evidence type="ECO:0000256" key="2">
    <source>
        <dbReference type="SAM" id="Phobius"/>
    </source>
</evidence>
<feature type="transmembrane region" description="Helical" evidence="2">
    <location>
        <begin position="18"/>
        <end position="37"/>
    </location>
</feature>
<name>A0A517YMZ6_9BACT</name>
<keyword evidence="2" id="KW-0472">Membrane</keyword>
<dbReference type="Proteomes" id="UP000315017">
    <property type="component" value="Chromosome"/>
</dbReference>
<organism evidence="3 4">
    <name type="scientific">Anatilimnocola aggregata</name>
    <dbReference type="NCBI Taxonomy" id="2528021"/>
    <lineage>
        <taxon>Bacteria</taxon>
        <taxon>Pseudomonadati</taxon>
        <taxon>Planctomycetota</taxon>
        <taxon>Planctomycetia</taxon>
        <taxon>Pirellulales</taxon>
        <taxon>Pirellulaceae</taxon>
        <taxon>Anatilimnocola</taxon>
    </lineage>
</organism>
<keyword evidence="2" id="KW-0812">Transmembrane</keyword>
<evidence type="ECO:0000313" key="3">
    <source>
        <dbReference type="EMBL" id="QDU31600.1"/>
    </source>
</evidence>
<dbReference type="KEGG" id="aagg:ETAA8_67600"/>
<gene>
    <name evidence="3" type="ORF">ETAA8_67600</name>
</gene>
<feature type="transmembrane region" description="Helical" evidence="2">
    <location>
        <begin position="57"/>
        <end position="77"/>
    </location>
</feature>
<evidence type="ECO:0000256" key="1">
    <source>
        <dbReference type="SAM" id="MobiDB-lite"/>
    </source>
</evidence>
<evidence type="ECO:0000313" key="4">
    <source>
        <dbReference type="Proteomes" id="UP000315017"/>
    </source>
</evidence>
<accession>A0A517YMZ6</accession>
<keyword evidence="2" id="KW-1133">Transmembrane helix</keyword>
<feature type="region of interest" description="Disordered" evidence="1">
    <location>
        <begin position="248"/>
        <end position="268"/>
    </location>
</feature>